<evidence type="ECO:0008006" key="3">
    <source>
        <dbReference type="Google" id="ProtNLM"/>
    </source>
</evidence>
<comment type="caution">
    <text evidence="1">The sequence shown here is derived from an EMBL/GenBank/DDBJ whole genome shotgun (WGS) entry which is preliminary data.</text>
</comment>
<proteinExistence type="predicted"/>
<protein>
    <recommendedName>
        <fullName evidence="3">F-box protein</fullName>
    </recommendedName>
</protein>
<keyword evidence="2" id="KW-1185">Reference proteome</keyword>
<dbReference type="EMBL" id="JBDFQZ010000006">
    <property type="protein sequence ID" value="KAK9714825.1"/>
    <property type="molecule type" value="Genomic_DNA"/>
</dbReference>
<organism evidence="1 2">
    <name type="scientific">Saponaria officinalis</name>
    <name type="common">Common soapwort</name>
    <name type="synonym">Lychnis saponaria</name>
    <dbReference type="NCBI Taxonomy" id="3572"/>
    <lineage>
        <taxon>Eukaryota</taxon>
        <taxon>Viridiplantae</taxon>
        <taxon>Streptophyta</taxon>
        <taxon>Embryophyta</taxon>
        <taxon>Tracheophyta</taxon>
        <taxon>Spermatophyta</taxon>
        <taxon>Magnoliopsida</taxon>
        <taxon>eudicotyledons</taxon>
        <taxon>Gunneridae</taxon>
        <taxon>Pentapetalae</taxon>
        <taxon>Caryophyllales</taxon>
        <taxon>Caryophyllaceae</taxon>
        <taxon>Caryophylleae</taxon>
        <taxon>Saponaria</taxon>
    </lineage>
</organism>
<gene>
    <name evidence="1" type="ORF">RND81_06G122700</name>
</gene>
<evidence type="ECO:0000313" key="1">
    <source>
        <dbReference type="EMBL" id="KAK9714825.1"/>
    </source>
</evidence>
<name>A0AAW1K612_SAPOF</name>
<reference evidence="1" key="1">
    <citation type="submission" date="2024-03" db="EMBL/GenBank/DDBJ databases">
        <title>WGS assembly of Saponaria officinalis var. Norfolk2.</title>
        <authorList>
            <person name="Jenkins J."/>
            <person name="Shu S."/>
            <person name="Grimwood J."/>
            <person name="Barry K."/>
            <person name="Goodstein D."/>
            <person name="Schmutz J."/>
            <person name="Leebens-Mack J."/>
            <person name="Osbourn A."/>
        </authorList>
    </citation>
    <scope>NUCLEOTIDE SEQUENCE [LARGE SCALE GENOMIC DNA]</scope>
    <source>
        <strain evidence="1">JIC</strain>
    </source>
</reference>
<accession>A0AAW1K612</accession>
<dbReference type="Proteomes" id="UP001443914">
    <property type="component" value="Unassembled WGS sequence"/>
</dbReference>
<dbReference type="AlphaFoldDB" id="A0AAW1K612"/>
<evidence type="ECO:0000313" key="2">
    <source>
        <dbReference type="Proteomes" id="UP001443914"/>
    </source>
</evidence>
<sequence>MREYGVKESWIKLLSFPYMEVRRELLPITTLALSSRGNEVLMQLGEECFWLEVESGKITDVVIDGGLPFLLELISGHTCCFATVLFVESLVCLSCRLQGAGDVKKKSDAQKKKRYCLTALLCDTLLIRQWTVDVSRKMSLWCFHLW</sequence>